<keyword evidence="13" id="KW-1185">Reference proteome</keyword>
<dbReference type="VEuPathDB" id="FungiDB:C3_04360W_A"/>
<evidence type="ECO:0000313" key="13">
    <source>
        <dbReference type="Proteomes" id="UP000000559"/>
    </source>
</evidence>
<feature type="transmembrane region" description="Helical" evidence="9">
    <location>
        <begin position="89"/>
        <end position="109"/>
    </location>
</feature>
<evidence type="ECO:0000256" key="4">
    <source>
        <dbReference type="ARBA" id="ARBA00022989"/>
    </source>
</evidence>
<evidence type="ECO:0000256" key="7">
    <source>
        <dbReference type="ARBA" id="ARBA00023214"/>
    </source>
</evidence>
<dbReference type="PANTHER" id="PTHR45711:SF9">
    <property type="entry name" value="ANION_PROTON EXCHANGE TRANSPORTER GEF1"/>
    <property type="match status" value="1"/>
</dbReference>
<dbReference type="Gene3D" id="1.10.3080.10">
    <property type="entry name" value="Clc chloride channel"/>
    <property type="match status" value="1"/>
</dbReference>
<reference evidence="12 13" key="2">
    <citation type="journal article" date="2007" name="Genome Biol.">
        <title>Assembly of the Candida albicans genome into sixteen supercontigs aligned on the eight chromosomes.</title>
        <authorList>
            <person name="van het Hoog M."/>
            <person name="Rast T.J."/>
            <person name="Martchenko M."/>
            <person name="Grindle S."/>
            <person name="Dignard D."/>
            <person name="Hogues H."/>
            <person name="Cuomo C."/>
            <person name="Berriman M."/>
            <person name="Scherer S."/>
            <person name="Magee B.B."/>
            <person name="Whiteway M."/>
            <person name="Chibana H."/>
            <person name="Nantel A."/>
            <person name="Magee P.T."/>
        </authorList>
    </citation>
    <scope>GENOME REANNOTATION</scope>
    <source>
        <strain evidence="13">SC5314 / ATCC MYA-2876</strain>
    </source>
</reference>
<dbReference type="EMBL" id="CP017625">
    <property type="protein sequence ID" value="AOW28454.1"/>
    <property type="molecule type" value="Genomic_DNA"/>
</dbReference>
<dbReference type="InParanoid" id="A0A1D8PJZ9"/>
<feature type="transmembrane region" description="Helical" evidence="9">
    <location>
        <begin position="293"/>
        <end position="313"/>
    </location>
</feature>
<dbReference type="Proteomes" id="UP000000559">
    <property type="component" value="Chromosome 3"/>
</dbReference>
<dbReference type="OMA" id="MFLKINM"/>
<dbReference type="GeneID" id="3635276"/>
<dbReference type="FunCoup" id="A0A1D8PJZ9">
    <property type="interactions" value="352"/>
</dbReference>
<comment type="similarity">
    <text evidence="9">Belongs to the chloride channel (TC 2.A.49) family.</text>
</comment>
<evidence type="ECO:0000256" key="1">
    <source>
        <dbReference type="ARBA" id="ARBA00004141"/>
    </source>
</evidence>
<proteinExistence type="inferred from homology"/>
<feature type="transmembrane region" description="Helical" evidence="9">
    <location>
        <begin position="152"/>
        <end position="170"/>
    </location>
</feature>
<dbReference type="AlphaFoldDB" id="A0A1D8PJZ9"/>
<evidence type="ECO:0000256" key="5">
    <source>
        <dbReference type="ARBA" id="ARBA00023065"/>
    </source>
</evidence>
<feature type="transmembrane region" description="Helical" evidence="9">
    <location>
        <begin position="449"/>
        <end position="475"/>
    </location>
</feature>
<dbReference type="SMR" id="A0A1D8PJZ9"/>
<dbReference type="GO" id="GO:0005886">
    <property type="term" value="C:plasma membrane"/>
    <property type="evidence" value="ECO:0000318"/>
    <property type="project" value="GO_Central"/>
</dbReference>
<dbReference type="GO" id="GO:0006879">
    <property type="term" value="P:intracellular iron ion homeostasis"/>
    <property type="evidence" value="ECO:0000318"/>
    <property type="project" value="GO_Central"/>
</dbReference>
<keyword evidence="8" id="KW-0129">CBS domain</keyword>
<dbReference type="InterPro" id="IPR000644">
    <property type="entry name" value="CBS_dom"/>
</dbReference>
<dbReference type="GO" id="GO:0005783">
    <property type="term" value="C:endoplasmic reticulum"/>
    <property type="evidence" value="ECO:0000318"/>
    <property type="project" value="GO_Central"/>
</dbReference>
<dbReference type="CDD" id="cd03684">
    <property type="entry name" value="ClC_3_like"/>
    <property type="match status" value="1"/>
</dbReference>
<evidence type="ECO:0000256" key="3">
    <source>
        <dbReference type="ARBA" id="ARBA00022692"/>
    </source>
</evidence>
<keyword evidence="5 9" id="KW-0406">Ion transport</keyword>
<reference evidence="12 13" key="3">
    <citation type="journal article" date="2013" name="Genome Biol.">
        <title>Assembly of a phased diploid Candida albicans genome facilitates allele-specific measurements and provides a simple model for repeat and indel structure.</title>
        <authorList>
            <person name="Muzzey D."/>
            <person name="Schwartz K."/>
            <person name="Weissman J.S."/>
            <person name="Sherlock G."/>
        </authorList>
    </citation>
    <scope>NUCLEOTIDE SEQUENCE [LARGE SCALE GENOMIC DNA]</scope>
    <source>
        <strain evidence="13">SC5314 / ATCC MYA-2876</strain>
    </source>
</reference>
<feature type="transmembrane region" description="Helical" evidence="9">
    <location>
        <begin position="334"/>
        <end position="354"/>
    </location>
</feature>
<dbReference type="InterPro" id="IPR001807">
    <property type="entry name" value="ClC"/>
</dbReference>
<evidence type="ECO:0000256" key="8">
    <source>
        <dbReference type="PROSITE-ProRule" id="PRU00703"/>
    </source>
</evidence>
<dbReference type="PROSITE" id="PS51371">
    <property type="entry name" value="CBS"/>
    <property type="match status" value="2"/>
</dbReference>
<dbReference type="SUPFAM" id="SSF54631">
    <property type="entry name" value="CBS-domain pair"/>
    <property type="match status" value="1"/>
</dbReference>
<dbReference type="PRINTS" id="PR00762">
    <property type="entry name" value="CLCHANNEL"/>
</dbReference>
<dbReference type="GO" id="GO:0006878">
    <property type="term" value="P:intracellular copper ion homeostasis"/>
    <property type="evidence" value="ECO:0000318"/>
    <property type="project" value="GO_Central"/>
</dbReference>
<name>A0A1D8PJZ9_CANAL</name>
<dbReference type="Gene3D" id="3.10.580.20">
    <property type="match status" value="1"/>
</dbReference>
<dbReference type="GO" id="GO:0005769">
    <property type="term" value="C:early endosome"/>
    <property type="evidence" value="ECO:0000318"/>
    <property type="project" value="GO_Central"/>
</dbReference>
<dbReference type="STRING" id="237561.A0A1D8PJZ9"/>
<comment type="subcellular location">
    <subcellularLocation>
        <location evidence="1 9">Membrane</location>
        <topology evidence="1 9">Multi-pass membrane protein</topology>
    </subcellularLocation>
</comment>
<keyword evidence="2 9" id="KW-0813">Transport</keyword>
<organism evidence="12 13">
    <name type="scientific">Candida albicans (strain SC5314 / ATCC MYA-2876)</name>
    <name type="common">Yeast</name>
    <dbReference type="NCBI Taxonomy" id="237561"/>
    <lineage>
        <taxon>Eukaryota</taxon>
        <taxon>Fungi</taxon>
        <taxon>Dikarya</taxon>
        <taxon>Ascomycota</taxon>
        <taxon>Saccharomycotina</taxon>
        <taxon>Pichiomycetes</taxon>
        <taxon>Debaryomycetaceae</taxon>
        <taxon>Candida/Lodderomyces clade</taxon>
        <taxon>Candida</taxon>
    </lineage>
</organism>
<keyword evidence="6 9" id="KW-0472">Membrane</keyword>
<dbReference type="GO" id="GO:0005797">
    <property type="term" value="C:Golgi medial cisterna"/>
    <property type="evidence" value="ECO:0007669"/>
    <property type="project" value="EnsemblFungi"/>
</dbReference>
<evidence type="ECO:0000256" key="2">
    <source>
        <dbReference type="ARBA" id="ARBA00022448"/>
    </source>
</evidence>
<gene>
    <name evidence="12" type="ordered locus">CAALFM_C304360WA</name>
    <name evidence="11" type="ordered locus">orf19.13301</name>
</gene>
<dbReference type="OrthoDB" id="44789at2759"/>
<dbReference type="CGD" id="CAL0000193105">
    <property type="gene designation" value="orf19.13301"/>
</dbReference>
<dbReference type="GO" id="GO:0000324">
    <property type="term" value="C:fungal-type vacuole"/>
    <property type="evidence" value="ECO:0000318"/>
    <property type="project" value="GO_Central"/>
</dbReference>
<dbReference type="Pfam" id="PF00571">
    <property type="entry name" value="CBS"/>
    <property type="match status" value="2"/>
</dbReference>
<dbReference type="Pfam" id="PF00654">
    <property type="entry name" value="Voltage_CLC"/>
    <property type="match status" value="1"/>
</dbReference>
<dbReference type="InterPro" id="IPR046342">
    <property type="entry name" value="CBS_dom_sf"/>
</dbReference>
<dbReference type="GO" id="GO:0034756">
    <property type="term" value="P:regulation of iron ion transport"/>
    <property type="evidence" value="ECO:0007669"/>
    <property type="project" value="EnsemblFungi"/>
</dbReference>
<reference evidence="12 13" key="1">
    <citation type="journal article" date="2004" name="Proc. Natl. Acad. Sci. U.S.A.">
        <title>The diploid genome sequence of Candida albicans.</title>
        <authorList>
            <person name="Jones T."/>
            <person name="Federspiel N.A."/>
            <person name="Chibana H."/>
            <person name="Dungan J."/>
            <person name="Kalman S."/>
            <person name="Magee B.B."/>
            <person name="Newport G."/>
            <person name="Thorstenson Y.R."/>
            <person name="Agabian N."/>
            <person name="Magee P.T."/>
            <person name="Davis R.W."/>
            <person name="Scherer S."/>
        </authorList>
    </citation>
    <scope>NUCLEOTIDE SEQUENCE [LARGE SCALE GENOMIC DNA]</scope>
    <source>
        <strain evidence="13">SC5314 / ATCC MYA-2876</strain>
    </source>
</reference>
<accession>A0A1D8PJZ9</accession>
<dbReference type="FunFam" id="1.10.3080.10:FF:000011">
    <property type="entry name" value="Chloride channel protein"/>
    <property type="match status" value="1"/>
</dbReference>
<feature type="domain" description="CBS" evidence="10">
    <location>
        <begin position="582"/>
        <end position="648"/>
    </location>
</feature>
<sequence>MTTYQPVEQSLVEEESDLTLFSDLVRSRSTGSWINQDNIREVQRFNDFRTIDWVEDELDAQKKRVLKARHITSRGNNMKDKIISQAQNWVVLGIMGCSIGLIAGSLNIITSFLSNIRTGHCKRNFYLNESFCCWGEESDHCDNWVKWTSIEFINYILYVLISLLFAYSAAKLVKFYAPSAAGSGISEIKCIVSGFVMDGFLGWPTLFIKSLGLPLAIGSGLSVGKEGPSVHYAVCVGNSIAKLITKYRKSASRAREFLTATAAAGVAVAFGSPMGGVLFSVEEISTVFQLNTIWKSYFCALIAVTTLAALNPFRTGQMVLFEVTYDTNWHYFEIPIYIILGIFGGLYGIIVSKFNIRVVAFRKKYLGNFAVREVLILTLFTASFSYFNQFLRLDMTETMQILFHECDKNFHHPICDSSNKKTGIIVSLLFATLARMLLTIVTYGCKVPAGIFVPSMAAGATFGRALGIIVDLVYANHKDSFVFRNCPKDGKCIIPGTYAFLGAAAGLCGITDLTVTVVIIMFELTGALRYIIPTMIVVAITKSINDKWGKGGIADQMIKFNGLPLIDSKEVFTFGTTVESAMSTVIVSLSTDLNDSITLKQLRTTLQKTRYRGFPIIKSSKDPKIIGYVSRHDLECILKTHENVNEDILCNFNEAESGGVDKVDFDAVINKSPLTVNFNTSLEYVLDIFAKLGARYLLVEKEGCLVGIITRKDVLRYEYTVHEHNRDNVQQANHDAFDEKVWEFINLIGTSAKKNIGKILHNDANRYL</sequence>
<dbReference type="GO" id="GO:0005794">
    <property type="term" value="C:Golgi apparatus"/>
    <property type="evidence" value="ECO:0000318"/>
    <property type="project" value="GO_Central"/>
</dbReference>
<feature type="transmembrane region" description="Helical" evidence="9">
    <location>
        <begin position="527"/>
        <end position="544"/>
    </location>
</feature>
<dbReference type="KEGG" id="cal:CAALFM_C304360WA"/>
<dbReference type="eggNOG" id="KOG0475">
    <property type="taxonomic scope" value="Eukaryota"/>
</dbReference>
<keyword evidence="4 9" id="KW-1133">Transmembrane helix</keyword>
<evidence type="ECO:0000313" key="12">
    <source>
        <dbReference type="EMBL" id="AOW28454.1"/>
    </source>
</evidence>
<dbReference type="Gene3D" id="3.90.1280.20">
    <property type="match status" value="1"/>
</dbReference>
<evidence type="ECO:0000256" key="6">
    <source>
        <dbReference type="ARBA" id="ARBA00023136"/>
    </source>
</evidence>
<dbReference type="InterPro" id="IPR014743">
    <property type="entry name" value="Cl-channel_core"/>
</dbReference>
<feature type="transmembrane region" description="Helical" evidence="9">
    <location>
        <begin position="374"/>
        <end position="391"/>
    </location>
</feature>
<feature type="transmembrane region" description="Helical" evidence="9">
    <location>
        <begin position="424"/>
        <end position="443"/>
    </location>
</feature>
<feature type="transmembrane region" description="Helical" evidence="9">
    <location>
        <begin position="257"/>
        <end position="281"/>
    </location>
</feature>
<protein>
    <recommendedName>
        <fullName evidence="9">Chloride channel protein</fullName>
    </recommendedName>
</protein>
<evidence type="ECO:0000256" key="9">
    <source>
        <dbReference type="RuleBase" id="RU361221"/>
    </source>
</evidence>
<feature type="domain" description="CBS" evidence="10">
    <location>
        <begin position="669"/>
        <end position="728"/>
    </location>
</feature>
<feature type="transmembrane region" description="Helical" evidence="9">
    <location>
        <begin position="191"/>
        <end position="217"/>
    </location>
</feature>
<evidence type="ECO:0000313" key="11">
    <source>
        <dbReference type="CGD" id="CAL0000193105"/>
    </source>
</evidence>
<dbReference type="PANTHER" id="PTHR45711">
    <property type="entry name" value="CHLORIDE CHANNEL PROTEIN"/>
    <property type="match status" value="1"/>
</dbReference>
<dbReference type="CDD" id="cd04591">
    <property type="entry name" value="CBS_pair_voltage-gated_CLC_euk_bac"/>
    <property type="match status" value="1"/>
</dbReference>
<keyword evidence="7 9" id="KW-0868">Chloride</keyword>
<feature type="transmembrane region" description="Helical" evidence="9">
    <location>
        <begin position="496"/>
        <end position="521"/>
    </location>
</feature>
<dbReference type="SUPFAM" id="SSF81340">
    <property type="entry name" value="Clc chloride channel"/>
    <property type="match status" value="1"/>
</dbReference>
<keyword evidence="3 9" id="KW-0812">Transmembrane</keyword>
<dbReference type="SMART" id="SM00116">
    <property type="entry name" value="CBS"/>
    <property type="match status" value="2"/>
</dbReference>
<dbReference type="GO" id="GO:0005247">
    <property type="term" value="F:voltage-gated chloride channel activity"/>
    <property type="evidence" value="ECO:0000318"/>
    <property type="project" value="GO_Central"/>
</dbReference>
<evidence type="ECO:0000259" key="10">
    <source>
        <dbReference type="PROSITE" id="PS51371"/>
    </source>
</evidence>
<dbReference type="RefSeq" id="XP_723096.2">
    <property type="nucleotide sequence ID" value="XM_718003.2"/>
</dbReference>